<feature type="domain" description="Aminotransferase class I/classII large" evidence="4">
    <location>
        <begin position="159"/>
        <end position="337"/>
    </location>
</feature>
<evidence type="ECO:0000259" key="4">
    <source>
        <dbReference type="Pfam" id="PF00155"/>
    </source>
</evidence>
<keyword evidence="6" id="KW-1185">Reference proteome</keyword>
<dbReference type="Gene3D" id="3.90.1150.10">
    <property type="entry name" value="Aspartate Aminotransferase, domain 1"/>
    <property type="match status" value="1"/>
</dbReference>
<dbReference type="InterPro" id="IPR050087">
    <property type="entry name" value="AON_synthase_class-II"/>
</dbReference>
<dbReference type="InterPro" id="IPR015421">
    <property type="entry name" value="PyrdxlP-dep_Trfase_major"/>
</dbReference>
<proteinExistence type="predicted"/>
<dbReference type="Gene3D" id="3.40.640.10">
    <property type="entry name" value="Type I PLP-dependent aspartate aminotransferase-like (Major domain)"/>
    <property type="match status" value="1"/>
</dbReference>
<protein>
    <submittedName>
        <fullName evidence="5">7-keto-8-aminopelargonate synthetase-like enzyme</fullName>
    </submittedName>
</protein>
<dbReference type="GO" id="GO:0030170">
    <property type="term" value="F:pyridoxal phosphate binding"/>
    <property type="evidence" value="ECO:0007669"/>
    <property type="project" value="InterPro"/>
</dbReference>
<dbReference type="Pfam" id="PF00155">
    <property type="entry name" value="Aminotran_1_2"/>
    <property type="match status" value="1"/>
</dbReference>
<evidence type="ECO:0000256" key="1">
    <source>
        <dbReference type="ARBA" id="ARBA00001933"/>
    </source>
</evidence>
<evidence type="ECO:0000256" key="2">
    <source>
        <dbReference type="ARBA" id="ARBA00022679"/>
    </source>
</evidence>
<comment type="cofactor">
    <cofactor evidence="1">
        <name>pyridoxal 5'-phosphate</name>
        <dbReference type="ChEBI" id="CHEBI:597326"/>
    </cofactor>
</comment>
<dbReference type="InterPro" id="IPR004839">
    <property type="entry name" value="Aminotransferase_I/II_large"/>
</dbReference>
<dbReference type="RefSeq" id="WP_066432434.1">
    <property type="nucleotide sequence ID" value="NZ_LZRN01000009.1"/>
</dbReference>
<dbReference type="InterPro" id="IPR015422">
    <property type="entry name" value="PyrdxlP-dep_Trfase_small"/>
</dbReference>
<dbReference type="InterPro" id="IPR015424">
    <property type="entry name" value="PyrdxlP-dep_Trfase"/>
</dbReference>
<evidence type="ECO:0000313" key="5">
    <source>
        <dbReference type="EMBL" id="RAJ24456.1"/>
    </source>
</evidence>
<dbReference type="GO" id="GO:0009102">
    <property type="term" value="P:biotin biosynthetic process"/>
    <property type="evidence" value="ECO:0007669"/>
    <property type="project" value="TreeGrafter"/>
</dbReference>
<reference evidence="5 6" key="1">
    <citation type="submission" date="2018-06" db="EMBL/GenBank/DDBJ databases">
        <title>Genomic Encyclopedia of Archaeal and Bacterial Type Strains, Phase II (KMG-II): from individual species to whole genera.</title>
        <authorList>
            <person name="Goeker M."/>
        </authorList>
    </citation>
    <scope>NUCLEOTIDE SEQUENCE [LARGE SCALE GENOMIC DNA]</scope>
    <source>
        <strain evidence="5 6">DSM 12408</strain>
    </source>
</reference>
<comment type="caution">
    <text evidence="5">The sequence shown here is derived from an EMBL/GenBank/DDBJ whole genome shotgun (WGS) entry which is preliminary data.</text>
</comment>
<dbReference type="Proteomes" id="UP000248987">
    <property type="component" value="Unassembled WGS sequence"/>
</dbReference>
<dbReference type="PANTHER" id="PTHR13693:SF100">
    <property type="entry name" value="8-AMINO-7-OXONONANOATE SYNTHASE"/>
    <property type="match status" value="1"/>
</dbReference>
<dbReference type="STRING" id="49280.A9996_06530"/>
<evidence type="ECO:0000256" key="3">
    <source>
        <dbReference type="ARBA" id="ARBA00022898"/>
    </source>
</evidence>
<keyword evidence="2" id="KW-0808">Transferase</keyword>
<sequence length="347" mass="38892">MTVEQFPDRTILIEGKTYLYFGGTSYLGMATHPDFQDLLYKSLKKWGTAYGSSRNSNIKLGIYQKAETLFAEILEAEAVLTVSSGTLAGNLVIAYLAQSHDHFFHYPKTHPAILKSSSKPLFVDGKLDPQLTNGIEESIVIAADAITSLAVTPTNFDFLNDISSSKRITLLVDESHSLGIIGEHGRGVFRTMTHPKISQKIMISSLTKAYGCSGGVIAGDLKLIGTIKNDAVFISASGMNPIFLQTFYEAQNLFDQQFKKLRENLRFLYADLYLSEAFQFDPNYPVIYCNSDGIFEYLKSKSIIITNFKYPNYDTMMNRIVITANHTQQDLKHLKTALMLFQKKTLH</sequence>
<dbReference type="SUPFAM" id="SSF53383">
    <property type="entry name" value="PLP-dependent transferases"/>
    <property type="match status" value="1"/>
</dbReference>
<accession>A0A1A7R3Y4</accession>
<dbReference type="PANTHER" id="PTHR13693">
    <property type="entry name" value="CLASS II AMINOTRANSFERASE/8-AMINO-7-OXONONANOATE SYNTHASE"/>
    <property type="match status" value="1"/>
</dbReference>
<organism evidence="5 6">
    <name type="scientific">Gelidibacter algens</name>
    <dbReference type="NCBI Taxonomy" id="49280"/>
    <lineage>
        <taxon>Bacteria</taxon>
        <taxon>Pseudomonadati</taxon>
        <taxon>Bacteroidota</taxon>
        <taxon>Flavobacteriia</taxon>
        <taxon>Flavobacteriales</taxon>
        <taxon>Flavobacteriaceae</taxon>
        <taxon>Gelidibacter</taxon>
    </lineage>
</organism>
<name>A0A1A7R3Y4_9FLAO</name>
<dbReference type="OrthoDB" id="846426at2"/>
<dbReference type="EMBL" id="QLLQ01000006">
    <property type="protein sequence ID" value="RAJ24456.1"/>
    <property type="molecule type" value="Genomic_DNA"/>
</dbReference>
<dbReference type="GO" id="GO:0008710">
    <property type="term" value="F:8-amino-7-oxononanoate synthase activity"/>
    <property type="evidence" value="ECO:0007669"/>
    <property type="project" value="TreeGrafter"/>
</dbReference>
<evidence type="ECO:0000313" key="6">
    <source>
        <dbReference type="Proteomes" id="UP000248987"/>
    </source>
</evidence>
<keyword evidence="3" id="KW-0663">Pyridoxal phosphate</keyword>
<dbReference type="AlphaFoldDB" id="A0A1A7R3Y4"/>
<gene>
    <name evidence="5" type="ORF">LX77_02008</name>
</gene>